<proteinExistence type="predicted"/>
<organism evidence="1 2">
    <name type="scientific">Marchantia polymorpha subsp. ruderalis</name>
    <dbReference type="NCBI Taxonomy" id="1480154"/>
    <lineage>
        <taxon>Eukaryota</taxon>
        <taxon>Viridiplantae</taxon>
        <taxon>Streptophyta</taxon>
        <taxon>Embryophyta</taxon>
        <taxon>Marchantiophyta</taxon>
        <taxon>Marchantiopsida</taxon>
        <taxon>Marchantiidae</taxon>
        <taxon>Marchantiales</taxon>
        <taxon>Marchantiaceae</taxon>
        <taxon>Marchantia</taxon>
    </lineage>
</organism>
<gene>
    <name evidence="1" type="ORF">AXG93_2490s1090</name>
</gene>
<dbReference type="EMBL" id="LVLJ01001741">
    <property type="protein sequence ID" value="OAE28319.1"/>
    <property type="molecule type" value="Genomic_DNA"/>
</dbReference>
<keyword evidence="2" id="KW-1185">Reference proteome</keyword>
<name>A0A176W5N0_MARPO</name>
<sequence>MEHGTELDANCSMWRSQLSEVKEQLVAAQAKLVEIEATIRHFGIADRYVATALFMDVAPYGGLQLAGDAYGCSL</sequence>
<comment type="caution">
    <text evidence="1">The sequence shown here is derived from an EMBL/GenBank/DDBJ whole genome shotgun (WGS) entry which is preliminary data.</text>
</comment>
<dbReference type="AlphaFoldDB" id="A0A176W5N0"/>
<protein>
    <submittedName>
        <fullName evidence="1">Uncharacterized protein</fullName>
    </submittedName>
</protein>
<accession>A0A176W5N0</accession>
<reference evidence="1" key="1">
    <citation type="submission" date="2016-03" db="EMBL/GenBank/DDBJ databases">
        <title>Mechanisms controlling the formation of the plant cell surface in tip-growing cells are functionally conserved among land plants.</title>
        <authorList>
            <person name="Honkanen S."/>
            <person name="Jones V.A."/>
            <person name="Morieri G."/>
            <person name="Champion C."/>
            <person name="Hetherington A.J."/>
            <person name="Kelly S."/>
            <person name="Saint-Marcoux D."/>
            <person name="Proust H."/>
            <person name="Prescott H."/>
            <person name="Dolan L."/>
        </authorList>
    </citation>
    <scope>NUCLEOTIDE SEQUENCE [LARGE SCALE GENOMIC DNA]</scope>
    <source>
        <tissue evidence="1">Whole gametophyte</tissue>
    </source>
</reference>
<evidence type="ECO:0000313" key="2">
    <source>
        <dbReference type="Proteomes" id="UP000077202"/>
    </source>
</evidence>
<evidence type="ECO:0000313" key="1">
    <source>
        <dbReference type="EMBL" id="OAE28319.1"/>
    </source>
</evidence>
<dbReference type="Proteomes" id="UP000077202">
    <property type="component" value="Unassembled WGS sequence"/>
</dbReference>